<dbReference type="Gene3D" id="1.10.10.10">
    <property type="entry name" value="Winged helix-like DNA-binding domain superfamily/Winged helix DNA-binding domain"/>
    <property type="match status" value="1"/>
</dbReference>
<dbReference type="Pfam" id="PF00126">
    <property type="entry name" value="HTH_1"/>
    <property type="match status" value="1"/>
</dbReference>
<accession>R4YXV9</accession>
<dbReference type="HOGENOM" id="CLU_959019_0_0_11"/>
<dbReference type="RefSeq" id="WP_012225676.1">
    <property type="nucleotide sequence ID" value="NZ_HG422565.1"/>
</dbReference>
<keyword evidence="8" id="KW-1185">Reference proteome</keyword>
<reference evidence="7 8" key="1">
    <citation type="journal article" date="2013" name="ISME J.">
        <title>Metabolic model for the filamentous 'Candidatus Microthrix parvicella' based on genomic and metagenomic analyses.</title>
        <authorList>
            <person name="Jon McIlroy S."/>
            <person name="Kristiansen R."/>
            <person name="Albertsen M."/>
            <person name="Michael Karst S."/>
            <person name="Rossetti S."/>
            <person name="Lund Nielsen J."/>
            <person name="Tandoi V."/>
            <person name="James Seviour R."/>
            <person name="Nielsen P.H."/>
        </authorList>
    </citation>
    <scope>NUCLEOTIDE SEQUENCE [LARGE SCALE GENOMIC DNA]</scope>
    <source>
        <strain evidence="7 8">RN1</strain>
    </source>
</reference>
<comment type="similarity">
    <text evidence="1">Belongs to the LysR transcriptional regulatory family.</text>
</comment>
<keyword evidence="3" id="KW-0238">DNA-binding</keyword>
<dbReference type="GO" id="GO:0000976">
    <property type="term" value="F:transcription cis-regulatory region binding"/>
    <property type="evidence" value="ECO:0007669"/>
    <property type="project" value="TreeGrafter"/>
</dbReference>
<dbReference type="InterPro" id="IPR036390">
    <property type="entry name" value="WH_DNA-bd_sf"/>
</dbReference>
<feature type="domain" description="HTH lysR-type" evidence="6">
    <location>
        <begin position="12"/>
        <end position="69"/>
    </location>
</feature>
<protein>
    <recommendedName>
        <fullName evidence="6">HTH lysR-type domain-containing protein</fullName>
    </recommendedName>
</protein>
<dbReference type="OrthoDB" id="3636008at2"/>
<dbReference type="PANTHER" id="PTHR30126:SF97">
    <property type="entry name" value="HTH-TYPE TRANSCRIPTIONAL REGULATOR ABGR"/>
    <property type="match status" value="1"/>
</dbReference>
<dbReference type="InterPro" id="IPR036388">
    <property type="entry name" value="WH-like_DNA-bd_sf"/>
</dbReference>
<dbReference type="AlphaFoldDB" id="R4YXV9"/>
<dbReference type="Pfam" id="PF03466">
    <property type="entry name" value="LysR_substrate"/>
    <property type="match status" value="1"/>
</dbReference>
<organism evidence="7 8">
    <name type="scientific">Candidatus Neomicrothrix parvicella RN1</name>
    <dbReference type="NCBI Taxonomy" id="1229780"/>
    <lineage>
        <taxon>Bacteria</taxon>
        <taxon>Bacillati</taxon>
        <taxon>Actinomycetota</taxon>
        <taxon>Acidimicrobiia</taxon>
        <taxon>Acidimicrobiales</taxon>
        <taxon>Microthrixaceae</taxon>
        <taxon>Candidatus Neomicrothrix</taxon>
    </lineage>
</organism>
<evidence type="ECO:0000256" key="4">
    <source>
        <dbReference type="ARBA" id="ARBA00023163"/>
    </source>
</evidence>
<feature type="region of interest" description="Disordered" evidence="5">
    <location>
        <begin position="261"/>
        <end position="293"/>
    </location>
</feature>
<dbReference type="Proteomes" id="UP000018291">
    <property type="component" value="Unassembled WGS sequence"/>
</dbReference>
<dbReference type="STRING" id="1229780.BN381_20123"/>
<keyword evidence="4" id="KW-0804">Transcription</keyword>
<dbReference type="InterPro" id="IPR005119">
    <property type="entry name" value="LysR_subst-bd"/>
</dbReference>
<evidence type="ECO:0000259" key="6">
    <source>
        <dbReference type="PROSITE" id="PS50931"/>
    </source>
</evidence>
<keyword evidence="2" id="KW-0805">Transcription regulation</keyword>
<dbReference type="GO" id="GO:0003700">
    <property type="term" value="F:DNA-binding transcription factor activity"/>
    <property type="evidence" value="ECO:0007669"/>
    <property type="project" value="InterPro"/>
</dbReference>
<sequence length="330" mass="34542">MNSPSLFAVPSLSTQQLRYLQTAARAPSWTEAANELRVTQSALSQGIAELERRLGIELFERVGRRRVLSSAGNEILVQADRVLAQAADLGRLAERLRHGFAGAYRLGLIDSAAVATCRPALAAVRRLAGDALNVIVDTSVPLTRAVQRGELDLAVVVADNAALTSGGSQLGSESNVAVTAVAEEPMVIVAPANVSTEVVTDPRRWGPWVMPPEGSTTRVLLDAALRARGADPTTTLESSNPTVLLSMVELGLGWAVLPDHAPGLQRRGTGAKPTGAKPTGAKPTGAKPTGAKPTGAEVVIIGELIARRLVAVTRTGAPSDPRTERFLVSV</sequence>
<name>R4YXV9_9ACTN</name>
<dbReference type="InterPro" id="IPR000847">
    <property type="entry name" value="LysR_HTH_N"/>
</dbReference>
<dbReference type="CDD" id="cd05466">
    <property type="entry name" value="PBP2_LTTR_substrate"/>
    <property type="match status" value="1"/>
</dbReference>
<dbReference type="EMBL" id="CANL01000012">
    <property type="protein sequence ID" value="CCM63299.1"/>
    <property type="molecule type" value="Genomic_DNA"/>
</dbReference>
<dbReference type="eggNOG" id="COG0583">
    <property type="taxonomic scope" value="Bacteria"/>
</dbReference>
<gene>
    <name evidence="7" type="ORF">BN381_20123</name>
</gene>
<dbReference type="PRINTS" id="PR00039">
    <property type="entry name" value="HTHLYSR"/>
</dbReference>
<dbReference type="Gene3D" id="3.40.190.10">
    <property type="entry name" value="Periplasmic binding protein-like II"/>
    <property type="match status" value="2"/>
</dbReference>
<comment type="caution">
    <text evidence="7">The sequence shown here is derived from an EMBL/GenBank/DDBJ whole genome shotgun (WGS) entry which is preliminary data.</text>
</comment>
<evidence type="ECO:0000313" key="7">
    <source>
        <dbReference type="EMBL" id="CCM63299.1"/>
    </source>
</evidence>
<dbReference type="PANTHER" id="PTHR30126">
    <property type="entry name" value="HTH-TYPE TRANSCRIPTIONAL REGULATOR"/>
    <property type="match status" value="1"/>
</dbReference>
<dbReference type="PROSITE" id="PS50931">
    <property type="entry name" value="HTH_LYSR"/>
    <property type="match status" value="1"/>
</dbReference>
<evidence type="ECO:0000256" key="2">
    <source>
        <dbReference type="ARBA" id="ARBA00023015"/>
    </source>
</evidence>
<evidence type="ECO:0000256" key="1">
    <source>
        <dbReference type="ARBA" id="ARBA00009437"/>
    </source>
</evidence>
<proteinExistence type="inferred from homology"/>
<evidence type="ECO:0000256" key="5">
    <source>
        <dbReference type="SAM" id="MobiDB-lite"/>
    </source>
</evidence>
<dbReference type="SUPFAM" id="SSF46785">
    <property type="entry name" value="Winged helix' DNA-binding domain"/>
    <property type="match status" value="1"/>
</dbReference>
<evidence type="ECO:0000313" key="8">
    <source>
        <dbReference type="Proteomes" id="UP000018291"/>
    </source>
</evidence>
<evidence type="ECO:0000256" key="3">
    <source>
        <dbReference type="ARBA" id="ARBA00023125"/>
    </source>
</evidence>
<dbReference type="SUPFAM" id="SSF53850">
    <property type="entry name" value="Periplasmic binding protein-like II"/>
    <property type="match status" value="1"/>
</dbReference>